<feature type="non-terminal residue" evidence="2">
    <location>
        <position position="1"/>
    </location>
</feature>
<dbReference type="EC" id="3.4.21.89" evidence="2"/>
<name>A0A6J4SB64_9ACTN</name>
<keyword evidence="2" id="KW-0378">Hydrolase</keyword>
<dbReference type="EMBL" id="CADCVU010000083">
    <property type="protein sequence ID" value="CAA9494684.1"/>
    <property type="molecule type" value="Genomic_DNA"/>
</dbReference>
<gene>
    <name evidence="2" type="ORF">AVDCRST_MAG45-938</name>
</gene>
<reference evidence="2" key="1">
    <citation type="submission" date="2020-02" db="EMBL/GenBank/DDBJ databases">
        <authorList>
            <person name="Meier V. D."/>
        </authorList>
    </citation>
    <scope>NUCLEOTIDE SEQUENCE</scope>
    <source>
        <strain evidence="2">AVDCRST_MAG45</strain>
    </source>
</reference>
<protein>
    <submittedName>
        <fullName evidence="2">Signal peptidase I</fullName>
        <ecNumber evidence="2">3.4.21.89</ecNumber>
    </submittedName>
</protein>
<evidence type="ECO:0000313" key="2">
    <source>
        <dbReference type="EMBL" id="CAA9494684.1"/>
    </source>
</evidence>
<feature type="compositionally biased region" description="Basic and acidic residues" evidence="1">
    <location>
        <begin position="95"/>
        <end position="109"/>
    </location>
</feature>
<evidence type="ECO:0000256" key="1">
    <source>
        <dbReference type="SAM" id="MobiDB-lite"/>
    </source>
</evidence>
<proteinExistence type="predicted"/>
<feature type="compositionally biased region" description="Basic residues" evidence="1">
    <location>
        <begin position="12"/>
        <end position="26"/>
    </location>
</feature>
<feature type="compositionally biased region" description="Basic residues" evidence="1">
    <location>
        <begin position="56"/>
        <end position="73"/>
    </location>
</feature>
<dbReference type="GO" id="GO:0009003">
    <property type="term" value="F:signal peptidase activity"/>
    <property type="evidence" value="ECO:0007669"/>
    <property type="project" value="UniProtKB-EC"/>
</dbReference>
<feature type="non-terminal residue" evidence="2">
    <location>
        <position position="203"/>
    </location>
</feature>
<organism evidence="2">
    <name type="scientific">uncultured Solirubrobacterales bacterium</name>
    <dbReference type="NCBI Taxonomy" id="768556"/>
    <lineage>
        <taxon>Bacteria</taxon>
        <taxon>Bacillati</taxon>
        <taxon>Actinomycetota</taxon>
        <taxon>Thermoleophilia</taxon>
        <taxon>Solirubrobacterales</taxon>
        <taxon>environmental samples</taxon>
    </lineage>
</organism>
<accession>A0A6J4SB64</accession>
<dbReference type="AlphaFoldDB" id="A0A6J4SB64"/>
<feature type="region of interest" description="Disordered" evidence="1">
    <location>
        <begin position="1"/>
        <end position="133"/>
    </location>
</feature>
<sequence>VDQGIEPGRVAARARAHRRRGARAGARHPGVPRQAVPDPEPVDGPDARDRPAGARQPHRRALLGPRGGRRHRLPPADGRGAQRSQVRGHAAPRAGLHEADRPEGRRELHQAGGGRPGRQDLPAGRARHPQRQAPARAVLGAVRRGRGMRLSRDRHRSRRALLHDGRQPWRFRRQPVLGTRPAQVDHRWRLRHLLAPEAHRAPL</sequence>